<name>A0A1I5FRC5_PSUAM</name>
<organism evidence="1 2">
    <name type="scientific">Pseudonocardia ammonioxydans</name>
    <dbReference type="NCBI Taxonomy" id="260086"/>
    <lineage>
        <taxon>Bacteria</taxon>
        <taxon>Bacillati</taxon>
        <taxon>Actinomycetota</taxon>
        <taxon>Actinomycetes</taxon>
        <taxon>Pseudonocardiales</taxon>
        <taxon>Pseudonocardiaceae</taxon>
        <taxon>Pseudonocardia</taxon>
    </lineage>
</organism>
<gene>
    <name evidence="1" type="ORF">SAMN05216207_104021</name>
</gene>
<accession>A0A1I5FRC5</accession>
<dbReference type="OrthoDB" id="3790091at2"/>
<dbReference type="STRING" id="260086.SAMN05216207_104021"/>
<dbReference type="EMBL" id="FOUY01000040">
    <property type="protein sequence ID" value="SFO26285.1"/>
    <property type="molecule type" value="Genomic_DNA"/>
</dbReference>
<reference evidence="1 2" key="1">
    <citation type="submission" date="2016-10" db="EMBL/GenBank/DDBJ databases">
        <authorList>
            <person name="de Groot N.N."/>
        </authorList>
    </citation>
    <scope>NUCLEOTIDE SEQUENCE [LARGE SCALE GENOMIC DNA]</scope>
    <source>
        <strain evidence="1 2">CGMCC 4.1877</strain>
    </source>
</reference>
<sequence>MTAGAGPERASSPACWCCGGEFEEAELVRLGAHPEVGICRDCAVWAKRRAAVRRHEQHPSLPGHLRSGLDTIRSAVIARGWHERGALGMFLRRVDRWLP</sequence>
<evidence type="ECO:0000313" key="1">
    <source>
        <dbReference type="EMBL" id="SFO26285.1"/>
    </source>
</evidence>
<keyword evidence="2" id="KW-1185">Reference proteome</keyword>
<dbReference type="RefSeq" id="WP_085916619.1">
    <property type="nucleotide sequence ID" value="NZ_FOUY01000040.1"/>
</dbReference>
<dbReference type="Proteomes" id="UP000199614">
    <property type="component" value="Unassembled WGS sequence"/>
</dbReference>
<protein>
    <submittedName>
        <fullName evidence="1">Uncharacterized protein</fullName>
    </submittedName>
</protein>
<evidence type="ECO:0000313" key="2">
    <source>
        <dbReference type="Proteomes" id="UP000199614"/>
    </source>
</evidence>
<proteinExistence type="predicted"/>
<dbReference type="AlphaFoldDB" id="A0A1I5FRC5"/>